<dbReference type="KEGG" id="foc:113208052"/>
<accession>A0A6J1SMW4</accession>
<protein>
    <submittedName>
        <fullName evidence="5">Single-stranded DNA-binding protein, mitochondrial</fullName>
    </submittedName>
</protein>
<dbReference type="InterPro" id="IPR012340">
    <property type="entry name" value="NA-bd_OB-fold"/>
</dbReference>
<evidence type="ECO:0000256" key="2">
    <source>
        <dbReference type="PROSITE-ProRule" id="PRU00252"/>
    </source>
</evidence>
<reference evidence="5" key="1">
    <citation type="submission" date="2025-08" db="UniProtKB">
        <authorList>
            <consortium name="RefSeq"/>
        </authorList>
    </citation>
    <scope>IDENTIFICATION</scope>
    <source>
        <tissue evidence="5">Whole organism</tissue>
    </source>
</reference>
<proteinExistence type="predicted"/>
<evidence type="ECO:0000313" key="5">
    <source>
        <dbReference type="RefSeq" id="XP_026280675.1"/>
    </source>
</evidence>
<dbReference type="SUPFAM" id="SSF50249">
    <property type="entry name" value="Nucleic acid-binding proteins"/>
    <property type="match status" value="1"/>
</dbReference>
<evidence type="ECO:0000313" key="4">
    <source>
        <dbReference type="Proteomes" id="UP000504606"/>
    </source>
</evidence>
<feature type="compositionally biased region" description="Polar residues" evidence="3">
    <location>
        <begin position="153"/>
        <end position="166"/>
    </location>
</feature>
<dbReference type="Proteomes" id="UP000504606">
    <property type="component" value="Unplaced"/>
</dbReference>
<dbReference type="GO" id="GO:0042645">
    <property type="term" value="C:mitochondrial nucleoid"/>
    <property type="evidence" value="ECO:0007669"/>
    <property type="project" value="TreeGrafter"/>
</dbReference>
<gene>
    <name evidence="5" type="primary">LOC113208052</name>
</gene>
<name>A0A6J1SMW4_FRAOC</name>
<keyword evidence="1 2" id="KW-0238">DNA-binding</keyword>
<feature type="region of interest" description="Disordered" evidence="3">
    <location>
        <begin position="146"/>
        <end position="166"/>
    </location>
</feature>
<organism evidence="4 5">
    <name type="scientific">Frankliniella occidentalis</name>
    <name type="common">Western flower thrips</name>
    <name type="synonym">Euthrips occidentalis</name>
    <dbReference type="NCBI Taxonomy" id="133901"/>
    <lineage>
        <taxon>Eukaryota</taxon>
        <taxon>Metazoa</taxon>
        <taxon>Ecdysozoa</taxon>
        <taxon>Arthropoda</taxon>
        <taxon>Hexapoda</taxon>
        <taxon>Insecta</taxon>
        <taxon>Pterygota</taxon>
        <taxon>Neoptera</taxon>
        <taxon>Paraneoptera</taxon>
        <taxon>Thysanoptera</taxon>
        <taxon>Terebrantia</taxon>
        <taxon>Thripoidea</taxon>
        <taxon>Thripidae</taxon>
        <taxon>Frankliniella</taxon>
    </lineage>
</organism>
<dbReference type="InterPro" id="IPR011344">
    <property type="entry name" value="ssDNA-bd"/>
</dbReference>
<dbReference type="GeneID" id="113208052"/>
<evidence type="ECO:0000256" key="3">
    <source>
        <dbReference type="SAM" id="MobiDB-lite"/>
    </source>
</evidence>
<dbReference type="AlphaFoldDB" id="A0A6J1SMW4"/>
<dbReference type="Pfam" id="PF00436">
    <property type="entry name" value="SSB"/>
    <property type="match status" value="1"/>
</dbReference>
<evidence type="ECO:0000256" key="1">
    <source>
        <dbReference type="ARBA" id="ARBA00023125"/>
    </source>
</evidence>
<keyword evidence="4" id="KW-1185">Reference proteome</keyword>
<dbReference type="Gene3D" id="2.40.50.140">
    <property type="entry name" value="Nucleic acid-binding proteins"/>
    <property type="match status" value="1"/>
</dbReference>
<sequence length="166" mass="18192">MALRTMFQHVVRTCSSPLPVLTANSVRAMSAFVNNVELLGRVGREPQKIGTNDAVAFPLYTESVVKLQDGTVKTYPCWHKVLVTKKELANIVIEALERGQRCYVSGRVAYRAAEPSADGRMVYNHQAAVIARRVIFLEKSRKRQAEQAEQAANSGDASSQAAASIS</sequence>
<dbReference type="OrthoDB" id="1078367at2759"/>
<dbReference type="GO" id="GO:0003697">
    <property type="term" value="F:single-stranded DNA binding"/>
    <property type="evidence" value="ECO:0007669"/>
    <property type="project" value="InterPro"/>
</dbReference>
<dbReference type="InterPro" id="IPR000424">
    <property type="entry name" value="Primosome_PriB/ssb"/>
</dbReference>
<dbReference type="PROSITE" id="PS50935">
    <property type="entry name" value="SSB"/>
    <property type="match status" value="1"/>
</dbReference>
<dbReference type="GO" id="GO:0006264">
    <property type="term" value="P:mitochondrial DNA replication"/>
    <property type="evidence" value="ECO:0007669"/>
    <property type="project" value="TreeGrafter"/>
</dbReference>
<dbReference type="PANTHER" id="PTHR10302:SF0">
    <property type="entry name" value="SINGLE-STRANDED DNA-BINDING PROTEIN, MITOCHONDRIAL"/>
    <property type="match status" value="1"/>
</dbReference>
<dbReference type="PANTHER" id="PTHR10302">
    <property type="entry name" value="SINGLE-STRANDED DNA-BINDING PROTEIN"/>
    <property type="match status" value="1"/>
</dbReference>
<dbReference type="RefSeq" id="XP_026280675.1">
    <property type="nucleotide sequence ID" value="XM_026424890.2"/>
</dbReference>
<dbReference type="CTD" id="41968"/>